<dbReference type="InterPro" id="IPR007329">
    <property type="entry name" value="FMN-bd"/>
</dbReference>
<proteinExistence type="predicted"/>
<name>A0A0L6TXG0_9FIRM</name>
<feature type="domain" description="FMN-binding" evidence="2">
    <location>
        <begin position="58"/>
        <end position="128"/>
    </location>
</feature>
<evidence type="ECO:0000256" key="1">
    <source>
        <dbReference type="SAM" id="Phobius"/>
    </source>
</evidence>
<dbReference type="RefSeq" id="WP_050741140.1">
    <property type="nucleotide sequence ID" value="NZ_LGYO01000040.1"/>
</dbReference>
<keyword evidence="1" id="KW-0812">Transmembrane</keyword>
<dbReference type="PATRIC" id="fig|52689.4.peg.2430"/>
<dbReference type="Gene3D" id="3.90.1010.20">
    <property type="match status" value="1"/>
</dbReference>
<keyword evidence="1" id="KW-1133">Transmembrane helix</keyword>
<protein>
    <recommendedName>
        <fullName evidence="2">FMN-binding domain-containing protein</fullName>
    </recommendedName>
</protein>
<keyword evidence="4" id="KW-1185">Reference proteome</keyword>
<evidence type="ECO:0000313" key="3">
    <source>
        <dbReference type="EMBL" id="KNZ40933.1"/>
    </source>
</evidence>
<dbReference type="GO" id="GO:0016020">
    <property type="term" value="C:membrane"/>
    <property type="evidence" value="ECO:0007669"/>
    <property type="project" value="InterPro"/>
</dbReference>
<dbReference type="SMART" id="SM00900">
    <property type="entry name" value="FMN_bind"/>
    <property type="match status" value="1"/>
</dbReference>
<dbReference type="EMBL" id="LGYO01000040">
    <property type="protein sequence ID" value="KNZ40933.1"/>
    <property type="molecule type" value="Genomic_DNA"/>
</dbReference>
<dbReference type="AlphaFoldDB" id="A0A0L6TXG0"/>
<organism evidence="3 4">
    <name type="scientific">Acetobacterium bakii</name>
    <dbReference type="NCBI Taxonomy" id="52689"/>
    <lineage>
        <taxon>Bacteria</taxon>
        <taxon>Bacillati</taxon>
        <taxon>Bacillota</taxon>
        <taxon>Clostridia</taxon>
        <taxon>Eubacteriales</taxon>
        <taxon>Eubacteriaceae</taxon>
        <taxon>Acetobacterium</taxon>
    </lineage>
</organism>
<keyword evidence="1" id="KW-0472">Membrane</keyword>
<feature type="transmembrane region" description="Helical" evidence="1">
    <location>
        <begin position="6"/>
        <end position="26"/>
    </location>
</feature>
<comment type="caution">
    <text evidence="3">The sequence shown here is derived from an EMBL/GenBank/DDBJ whole genome shotgun (WGS) entry which is preliminary data.</text>
</comment>
<gene>
    <name evidence="3" type="ORF">AKG39_14585</name>
</gene>
<accession>A0A0L6TXG0</accession>
<evidence type="ECO:0000313" key="4">
    <source>
        <dbReference type="Proteomes" id="UP000036873"/>
    </source>
</evidence>
<dbReference type="Pfam" id="PF04205">
    <property type="entry name" value="FMN_bind"/>
    <property type="match status" value="1"/>
</dbReference>
<dbReference type="GO" id="GO:0010181">
    <property type="term" value="F:FMN binding"/>
    <property type="evidence" value="ECO:0007669"/>
    <property type="project" value="InterPro"/>
</dbReference>
<reference evidence="4" key="1">
    <citation type="submission" date="2015-07" db="EMBL/GenBank/DDBJ databases">
        <title>Draft genome sequence of Acetobacterium bakii DSM 8293, a potential psychrophilic chemical producer through syngas fermentation.</title>
        <authorList>
            <person name="Song Y."/>
            <person name="Hwang S."/>
            <person name="Cho B.-K."/>
        </authorList>
    </citation>
    <scope>NUCLEOTIDE SEQUENCE [LARGE SCALE GENOMIC DNA]</scope>
    <source>
        <strain evidence="4">DSM 8239</strain>
    </source>
</reference>
<evidence type="ECO:0000259" key="2">
    <source>
        <dbReference type="SMART" id="SM00900"/>
    </source>
</evidence>
<dbReference type="OrthoDB" id="307864at2"/>
<sequence length="128" mass="13705">MKKVMIIILSIVGVLVLLVGGGLIYITSGLETGENLAINAVDLSKIEDGTYSGSYEAGRWTNTVEVTVSDQKIAQIHVVKTVSFENQEATNEIINSVIEKQNTTVDTISGATVTSKAYLKSIENALTN</sequence>
<dbReference type="STRING" id="52689.AKG39_14585"/>
<dbReference type="Proteomes" id="UP000036873">
    <property type="component" value="Unassembled WGS sequence"/>
</dbReference>